<feature type="transmembrane region" description="Helical" evidence="1">
    <location>
        <begin position="227"/>
        <end position="252"/>
    </location>
</feature>
<evidence type="ECO:0000313" key="3">
    <source>
        <dbReference type="Proteomes" id="UP000002027"/>
    </source>
</evidence>
<reference evidence="3" key="1">
    <citation type="submission" date="2009-11" db="EMBL/GenBank/DDBJ databases">
        <title>The complete chromosome 2 of Sphaerobacter thermophilus DSM 20745.</title>
        <authorList>
            <person name="Lucas S."/>
            <person name="Copeland A."/>
            <person name="Lapidus A."/>
            <person name="Glavina del Rio T."/>
            <person name="Dalin E."/>
            <person name="Tice H."/>
            <person name="Bruce D."/>
            <person name="Goodwin L."/>
            <person name="Pitluck S."/>
            <person name="Kyrpides N."/>
            <person name="Mavromatis K."/>
            <person name="Ivanova N."/>
            <person name="Mikhailova N."/>
            <person name="LaButti K.M."/>
            <person name="Clum A."/>
            <person name="Sun H.I."/>
            <person name="Brettin T."/>
            <person name="Detter J.C."/>
            <person name="Han C."/>
            <person name="Larimer F."/>
            <person name="Land M."/>
            <person name="Hauser L."/>
            <person name="Markowitz V."/>
            <person name="Cheng J.F."/>
            <person name="Hugenholtz P."/>
            <person name="Woyke T."/>
            <person name="Wu D."/>
            <person name="Steenblock K."/>
            <person name="Schneider S."/>
            <person name="Pukall R."/>
            <person name="Goeker M."/>
            <person name="Klenk H.P."/>
            <person name="Eisen J.A."/>
        </authorList>
    </citation>
    <scope>NUCLEOTIDE SEQUENCE [LARGE SCALE GENOMIC DNA]</scope>
    <source>
        <strain evidence="3">ATCC 49802 / DSM 20745 / S 6022</strain>
    </source>
</reference>
<dbReference type="Proteomes" id="UP000002027">
    <property type="component" value="Chromosome 2"/>
</dbReference>
<evidence type="ECO:0000256" key="1">
    <source>
        <dbReference type="SAM" id="Phobius"/>
    </source>
</evidence>
<keyword evidence="1" id="KW-0472">Membrane</keyword>
<protein>
    <submittedName>
        <fullName evidence="2">Uncharacterized membrane protein-like protein</fullName>
    </submittedName>
</protein>
<dbReference type="InterPro" id="IPR038377">
    <property type="entry name" value="Na/Glc_symporter_sf"/>
</dbReference>
<dbReference type="PANTHER" id="PTHR37814:SF1">
    <property type="entry name" value="MEMBRANE PROTEIN"/>
    <property type="match status" value="1"/>
</dbReference>
<evidence type="ECO:0000313" key="2">
    <source>
        <dbReference type="EMBL" id="ACZ40653.1"/>
    </source>
</evidence>
<accession>D1CA10</accession>
<dbReference type="Gene3D" id="1.20.1730.10">
    <property type="entry name" value="Sodium/glucose cotransporter"/>
    <property type="match status" value="1"/>
</dbReference>
<sequence length="386" mass="42052">MQERGFFEGRFGRYILPGVILQSVLIGGGYATGREIVEFGAKYGALGWLAGLAIFAGFAGMAFLTFEVARRFQAFDYRSLLKHVIGPFYPLYDIVYVLLAILVIAIMAAATGEILNSTLGLNYWVGVVLIIIVVGILNFYGEGLIERFKTAGTALLYLGYITFAFLVISRNWDQIGTTLSSGDHSLHPDAGLGIVLWTGIIYVGYNLVVYPAALFTVRRQTSMRDSVVAALFGGVLMTFPWFLTYFALMGFYPDDAIFDASVPWLEMLSSYGGWMLVVFGIVVGWTLIETATGVIYALLARVNQNLVDLGRKPLSRRANGAISVVALLLALVLARVGIIDLIAKGYTAMGYAMIAVFALPMLIRGTYLIVTGRGQGATRAPEPAYD</sequence>
<reference evidence="2 3" key="2">
    <citation type="journal article" date="2010" name="Stand. Genomic Sci.">
        <title>Complete genome sequence of Desulfohalobium retbaense type strain (HR(100)).</title>
        <authorList>
            <person name="Spring S."/>
            <person name="Nolan M."/>
            <person name="Lapidus A."/>
            <person name="Glavina Del Rio T."/>
            <person name="Copeland A."/>
            <person name="Tice H."/>
            <person name="Cheng J.F."/>
            <person name="Lucas S."/>
            <person name="Land M."/>
            <person name="Chen F."/>
            <person name="Bruce D."/>
            <person name="Goodwin L."/>
            <person name="Pitluck S."/>
            <person name="Ivanova N."/>
            <person name="Mavromatis K."/>
            <person name="Mikhailova N."/>
            <person name="Pati A."/>
            <person name="Chen A."/>
            <person name="Palaniappan K."/>
            <person name="Hauser L."/>
            <person name="Chang Y.J."/>
            <person name="Jeffries C.D."/>
            <person name="Munk C."/>
            <person name="Kiss H."/>
            <person name="Chain P."/>
            <person name="Han C."/>
            <person name="Brettin T."/>
            <person name="Detter J.C."/>
            <person name="Schuler E."/>
            <person name="Goker M."/>
            <person name="Rohde M."/>
            <person name="Bristow J."/>
            <person name="Eisen J.A."/>
            <person name="Markowitz V."/>
            <person name="Hugenholtz P."/>
            <person name="Kyrpides N.C."/>
            <person name="Klenk H.P."/>
        </authorList>
    </citation>
    <scope>NUCLEOTIDE SEQUENCE [LARGE SCALE GENOMIC DNA]</scope>
    <source>
        <strain evidence="3">ATCC 49802 / DSM 20745 / S 6022</strain>
    </source>
</reference>
<dbReference type="PANTHER" id="PTHR37814">
    <property type="entry name" value="CONSERVED MEMBRANE PROTEIN"/>
    <property type="match status" value="1"/>
</dbReference>
<dbReference type="HOGENOM" id="CLU_039711_0_0_0"/>
<dbReference type="OrthoDB" id="4424890at2"/>
<dbReference type="InParanoid" id="D1CA10"/>
<dbReference type="EMBL" id="CP001824">
    <property type="protein sequence ID" value="ACZ40653.1"/>
    <property type="molecule type" value="Genomic_DNA"/>
</dbReference>
<dbReference type="RefSeq" id="WP_012873688.1">
    <property type="nucleotide sequence ID" value="NC_013524.1"/>
</dbReference>
<keyword evidence="1" id="KW-1133">Transmembrane helix</keyword>
<gene>
    <name evidence="2" type="ordered locus">Sthe_3253</name>
</gene>
<feature type="transmembrane region" description="Helical" evidence="1">
    <location>
        <begin position="121"/>
        <end position="141"/>
    </location>
</feature>
<dbReference type="eggNOG" id="COG3949">
    <property type="taxonomic scope" value="Bacteria"/>
</dbReference>
<proteinExistence type="predicted"/>
<organism evidence="2 3">
    <name type="scientific">Sphaerobacter thermophilus (strain ATCC 49802 / DSM 20745 / KCCM 41009 / NCIMB 13125 / S 6022)</name>
    <dbReference type="NCBI Taxonomy" id="479434"/>
    <lineage>
        <taxon>Bacteria</taxon>
        <taxon>Pseudomonadati</taxon>
        <taxon>Thermomicrobiota</taxon>
        <taxon>Thermomicrobia</taxon>
        <taxon>Sphaerobacterales</taxon>
        <taxon>Sphaerobacterineae</taxon>
        <taxon>Sphaerobacteraceae</taxon>
        <taxon>Sphaerobacter</taxon>
    </lineage>
</organism>
<dbReference type="FunCoup" id="D1CA10">
    <property type="interactions" value="1"/>
</dbReference>
<feature type="transmembrane region" description="Helical" evidence="1">
    <location>
        <begin position="192"/>
        <end position="215"/>
    </location>
</feature>
<feature type="transmembrane region" description="Helical" evidence="1">
    <location>
        <begin position="153"/>
        <end position="172"/>
    </location>
</feature>
<keyword evidence="1" id="KW-0812">Transmembrane</keyword>
<name>D1CA10_SPHTD</name>
<feature type="transmembrane region" description="Helical" evidence="1">
    <location>
        <begin position="320"/>
        <end position="343"/>
    </location>
</feature>
<feature type="transmembrane region" description="Helical" evidence="1">
    <location>
        <begin position="87"/>
        <end position="109"/>
    </location>
</feature>
<feature type="transmembrane region" description="Helical" evidence="1">
    <location>
        <begin position="45"/>
        <end position="66"/>
    </location>
</feature>
<dbReference type="AlphaFoldDB" id="D1CA10"/>
<keyword evidence="3" id="KW-1185">Reference proteome</keyword>
<feature type="transmembrane region" description="Helical" evidence="1">
    <location>
        <begin position="349"/>
        <end position="370"/>
    </location>
</feature>
<dbReference type="KEGG" id="sti:Sthe_3253"/>
<feature type="transmembrane region" description="Helical" evidence="1">
    <location>
        <begin position="12"/>
        <end position="33"/>
    </location>
</feature>
<dbReference type="InterPro" id="IPR038728">
    <property type="entry name" value="YkvI-like"/>
</dbReference>
<feature type="transmembrane region" description="Helical" evidence="1">
    <location>
        <begin position="272"/>
        <end position="299"/>
    </location>
</feature>